<organism evidence="1 2">
    <name type="scientific">Halomonas binhaiensis</name>
    <dbReference type="NCBI Taxonomy" id="2562282"/>
    <lineage>
        <taxon>Bacteria</taxon>
        <taxon>Pseudomonadati</taxon>
        <taxon>Pseudomonadota</taxon>
        <taxon>Gammaproteobacteria</taxon>
        <taxon>Oceanospirillales</taxon>
        <taxon>Halomonadaceae</taxon>
        <taxon>Halomonas</taxon>
    </lineage>
</organism>
<dbReference type="OrthoDB" id="6159777at2"/>
<dbReference type="EMBL" id="CP038437">
    <property type="protein sequence ID" value="QEM83202.1"/>
    <property type="molecule type" value="Genomic_DNA"/>
</dbReference>
<proteinExistence type="predicted"/>
<dbReference type="AlphaFoldDB" id="A0A5C1NHP2"/>
<dbReference type="RefSeq" id="WP_149286324.1">
    <property type="nucleotide sequence ID" value="NZ_CP038437.2"/>
</dbReference>
<sequence length="207" mass="21792">MLSRSTRRVRRIRLLVPFCLTFMLAGCFTLPTAGLYAFRLAVTSLGVENVKIGPLSINAGLDTSDITSLVLSSLGAGSLPVQATMALGLGLPVGMPAVEMSGFKWTLDMPGVEQVSGDYQENVTLTSGKDANLRLPISFDIFGDREELKPMIEMAAQLARQGELPAGSQLAITPGDLTGLGMTLPSGLLTPTIRLNVGEDGSLTPQG</sequence>
<reference evidence="1" key="1">
    <citation type="submission" date="2021-02" db="EMBL/GenBank/DDBJ databases">
        <title>Strain Y2R2, a novel species of the genus Halomonas.</title>
        <authorList>
            <person name="Huang H."/>
        </authorList>
    </citation>
    <scope>NUCLEOTIDE SEQUENCE</scope>
    <source>
        <strain evidence="1">Y2R2</strain>
    </source>
</reference>
<dbReference type="KEGG" id="hbh:E4T21_17850"/>
<dbReference type="PROSITE" id="PS51257">
    <property type="entry name" value="PROKAR_LIPOPROTEIN"/>
    <property type="match status" value="1"/>
</dbReference>
<evidence type="ECO:0000313" key="1">
    <source>
        <dbReference type="EMBL" id="QEM83202.1"/>
    </source>
</evidence>
<accession>A0A5C1NHP2</accession>
<evidence type="ECO:0000313" key="2">
    <source>
        <dbReference type="Proteomes" id="UP000324285"/>
    </source>
</evidence>
<keyword evidence="2" id="KW-1185">Reference proteome</keyword>
<name>A0A5C1NHP2_9GAMM</name>
<gene>
    <name evidence="1" type="ORF">E4T21_17850</name>
</gene>
<protein>
    <submittedName>
        <fullName evidence="1">Uncharacterized protein</fullName>
    </submittedName>
</protein>
<dbReference type="Proteomes" id="UP000324285">
    <property type="component" value="Chromosome"/>
</dbReference>